<dbReference type="InterPro" id="IPR006099">
    <property type="entry name" value="MeMalonylCoA_mutase_a/b_cat"/>
</dbReference>
<evidence type="ECO:0000259" key="6">
    <source>
        <dbReference type="Pfam" id="PF01642"/>
    </source>
</evidence>
<evidence type="ECO:0000256" key="2">
    <source>
        <dbReference type="ARBA" id="ARBA00008465"/>
    </source>
</evidence>
<dbReference type="Pfam" id="PF01642">
    <property type="entry name" value="MM_CoA_mutase"/>
    <property type="match status" value="1"/>
</dbReference>
<dbReference type="Gene3D" id="3.40.50.280">
    <property type="entry name" value="Cobalamin-binding domain"/>
    <property type="match status" value="1"/>
</dbReference>
<dbReference type="RefSeq" id="WP_279299773.1">
    <property type="nucleotide sequence ID" value="NZ_JAOTIF010000032.1"/>
</dbReference>
<comment type="cofactor">
    <cofactor evidence="1">
        <name>adenosylcob(III)alamin</name>
        <dbReference type="ChEBI" id="CHEBI:18408"/>
    </cofactor>
</comment>
<dbReference type="InterPro" id="IPR016176">
    <property type="entry name" value="Cbl-dep_enz_cat"/>
</dbReference>
<dbReference type="Gene3D" id="3.20.20.240">
    <property type="entry name" value="Methylmalonyl-CoA mutase"/>
    <property type="match status" value="1"/>
</dbReference>
<keyword evidence="3" id="KW-0846">Cobalamin</keyword>
<dbReference type="GO" id="GO:0031419">
    <property type="term" value="F:cobalamin binding"/>
    <property type="evidence" value="ECO:0007669"/>
    <property type="project" value="UniProtKB-KW"/>
</dbReference>
<dbReference type="GO" id="GO:0016866">
    <property type="term" value="F:intramolecular transferase activity"/>
    <property type="evidence" value="ECO:0007669"/>
    <property type="project" value="InterPro"/>
</dbReference>
<dbReference type="InterPro" id="IPR036724">
    <property type="entry name" value="Cobalamin-bd_sf"/>
</dbReference>
<gene>
    <name evidence="7" type="ORF">OCK74_24680</name>
</gene>
<evidence type="ECO:0000256" key="3">
    <source>
        <dbReference type="ARBA" id="ARBA00022628"/>
    </source>
</evidence>
<dbReference type="SUPFAM" id="SSF52242">
    <property type="entry name" value="Cobalamin (vitamin B12)-binding domain"/>
    <property type="match status" value="1"/>
</dbReference>
<accession>A0A9X3BK69</accession>
<dbReference type="GO" id="GO:0046872">
    <property type="term" value="F:metal ion binding"/>
    <property type="evidence" value="ECO:0007669"/>
    <property type="project" value="InterPro"/>
</dbReference>
<evidence type="ECO:0000256" key="5">
    <source>
        <dbReference type="ARBA" id="ARBA00023285"/>
    </source>
</evidence>
<keyword evidence="4" id="KW-0413">Isomerase</keyword>
<evidence type="ECO:0000313" key="8">
    <source>
        <dbReference type="Proteomes" id="UP001155483"/>
    </source>
</evidence>
<dbReference type="PANTHER" id="PTHR48101">
    <property type="entry name" value="METHYLMALONYL-COA MUTASE, MITOCHONDRIAL-RELATED"/>
    <property type="match status" value="1"/>
</dbReference>
<dbReference type="PANTHER" id="PTHR48101:SF1">
    <property type="entry name" value="METHYLMALONYL-COA MUTASE, LARGE SUBUNIT"/>
    <property type="match status" value="1"/>
</dbReference>
<dbReference type="EMBL" id="JAOTIF010000032">
    <property type="protein sequence ID" value="MCU7552338.1"/>
    <property type="molecule type" value="Genomic_DNA"/>
</dbReference>
<keyword evidence="8" id="KW-1185">Reference proteome</keyword>
<reference evidence="7" key="1">
    <citation type="submission" date="2022-09" db="EMBL/GenBank/DDBJ databases">
        <authorList>
            <person name="Yuan C."/>
            <person name="Ke Z."/>
        </authorList>
    </citation>
    <scope>NUCLEOTIDE SEQUENCE</scope>
    <source>
        <strain evidence="7">LB-8</strain>
    </source>
</reference>
<dbReference type="AlphaFoldDB" id="A0A9X3BK69"/>
<comment type="similarity">
    <text evidence="2">Belongs to the methylmalonyl-CoA mutase family.</text>
</comment>
<evidence type="ECO:0000313" key="7">
    <source>
        <dbReference type="EMBL" id="MCU7552338.1"/>
    </source>
</evidence>
<sequence>MDTTDKLFSEFEPITREQWKAKAIEDLKGADFDKKLVWKTDDGFPIQPFYTEQDLNENSFLKKHQRFVPGGKREWSNYIQVDVHDLHMANQMATDMVQSGANGILFRIQDPQSIEFSILLNNLDPEKLHISFSTPIPSEAFISNYFRFLEHNAIKPGNIKGFYESDILDEWVTKGTEPDFNALANVIKVSLPAVGFKALVIRSHAFINAGSNTVQELSFTLNKLTDYIDKLSSPDLTQSNVIENIVLHMAIGGDYFFEIAKLRALKIILKSILDVYQSDASIEILSSNSAWSKSFYDPNVNMLRNTTEAMSAIIGGCDALLTYPHDYTNGAPTKFSHRIALNISNLLKEESYFDKVVDPSAGSYYIENLTASLAENTLILFRKVEDAGGFINAFTTGMIQEQISLIKAKKEKEIALRKRVYVGTNKYPSLKEKTPLKEKDIQPASRRDIPLLYPQHAASSFELLRDRTRRHFESTGFIPKVYLACFGNLAARKARASFTAEFFGTAGFHILGEFFFNDTQKAAEESAKSNADIVVICSSDLEYETHGAAFAKQFKTISKDKILTLAGHPEKIVEDLKKSGVDVFIHIRTDAIETLSDFQAKLFQPLTR</sequence>
<feature type="domain" description="Methylmalonyl-CoA mutase alpha/beta chain catalytic" evidence="6">
    <location>
        <begin position="115"/>
        <end position="443"/>
    </location>
</feature>
<name>A0A9X3BK69_9BACT</name>
<protein>
    <submittedName>
        <fullName evidence="7">Methylmalonyl-CoA mutase family protein</fullName>
    </submittedName>
</protein>
<proteinExistence type="inferred from homology"/>
<evidence type="ECO:0000256" key="4">
    <source>
        <dbReference type="ARBA" id="ARBA00023235"/>
    </source>
</evidence>
<organism evidence="7 8">
    <name type="scientific">Paraflavisolibacter caeni</name>
    <dbReference type="NCBI Taxonomy" id="2982496"/>
    <lineage>
        <taxon>Bacteria</taxon>
        <taxon>Pseudomonadati</taxon>
        <taxon>Bacteroidota</taxon>
        <taxon>Chitinophagia</taxon>
        <taxon>Chitinophagales</taxon>
        <taxon>Chitinophagaceae</taxon>
        <taxon>Paraflavisolibacter</taxon>
    </lineage>
</organism>
<evidence type="ECO:0000256" key="1">
    <source>
        <dbReference type="ARBA" id="ARBA00001922"/>
    </source>
</evidence>
<dbReference type="Proteomes" id="UP001155483">
    <property type="component" value="Unassembled WGS sequence"/>
</dbReference>
<comment type="caution">
    <text evidence="7">The sequence shown here is derived from an EMBL/GenBank/DDBJ whole genome shotgun (WGS) entry which is preliminary data.</text>
</comment>
<reference evidence="7" key="2">
    <citation type="submission" date="2023-04" db="EMBL/GenBank/DDBJ databases">
        <title>Paracnuella aquatica gen. nov., sp. nov., a member of the family Chitinophagaceae isolated from a hot spring.</title>
        <authorList>
            <person name="Wang C."/>
        </authorList>
    </citation>
    <scope>NUCLEOTIDE SEQUENCE</scope>
    <source>
        <strain evidence="7">LB-8</strain>
    </source>
</reference>
<dbReference type="SUPFAM" id="SSF51703">
    <property type="entry name" value="Cobalamin (vitamin B12)-dependent enzymes"/>
    <property type="match status" value="1"/>
</dbReference>
<keyword evidence="5" id="KW-0170">Cobalt</keyword>